<sequence length="109" mass="12455">IIDLISHHQPDRLIGFSQGATALLYLKAKKLISLPVLLISPYFFSEFDFSKQIQPLEDIYQHNDENLFSVMFGSKDEILGQNGFMQLKKMYPNCKFFEHDGGHVVMCAG</sequence>
<accession>A0A146K6G8</accession>
<dbReference type="Gene3D" id="3.40.50.1820">
    <property type="entry name" value="alpha/beta hydrolase"/>
    <property type="match status" value="1"/>
</dbReference>
<organism evidence="2">
    <name type="scientific">Trepomonas sp. PC1</name>
    <dbReference type="NCBI Taxonomy" id="1076344"/>
    <lineage>
        <taxon>Eukaryota</taxon>
        <taxon>Metamonada</taxon>
        <taxon>Diplomonadida</taxon>
        <taxon>Hexamitidae</taxon>
        <taxon>Hexamitinae</taxon>
        <taxon>Trepomonas</taxon>
    </lineage>
</organism>
<name>A0A146K6G8_9EUKA</name>
<dbReference type="GO" id="GO:0016787">
    <property type="term" value="F:hydrolase activity"/>
    <property type="evidence" value="ECO:0007669"/>
    <property type="project" value="UniProtKB-KW"/>
</dbReference>
<gene>
    <name evidence="2" type="ORF">TPC1_16963</name>
</gene>
<feature type="non-terminal residue" evidence="2">
    <location>
        <position position="109"/>
    </location>
</feature>
<evidence type="ECO:0000259" key="1">
    <source>
        <dbReference type="Pfam" id="PF03959"/>
    </source>
</evidence>
<feature type="domain" description="Serine hydrolase" evidence="1">
    <location>
        <begin position="11"/>
        <end position="105"/>
    </location>
</feature>
<feature type="non-terminal residue" evidence="2">
    <location>
        <position position="1"/>
    </location>
</feature>
<protein>
    <submittedName>
        <fullName evidence="2">Serine hydrolase (FSH1) family protein</fullName>
    </submittedName>
</protein>
<dbReference type="SUPFAM" id="SSF53474">
    <property type="entry name" value="alpha/beta-Hydrolases"/>
    <property type="match status" value="1"/>
</dbReference>
<keyword evidence="2" id="KW-0378">Hydrolase</keyword>
<reference evidence="2" key="1">
    <citation type="submission" date="2015-07" db="EMBL/GenBank/DDBJ databases">
        <title>Adaptation to a free-living lifestyle via gene acquisitions in the diplomonad Trepomonas sp. PC1.</title>
        <authorList>
            <person name="Xu F."/>
            <person name="Jerlstrom-Hultqvist J."/>
            <person name="Kolisko M."/>
            <person name="Simpson A.G.B."/>
            <person name="Roger A.J."/>
            <person name="Svard S.G."/>
            <person name="Andersson J.O."/>
        </authorList>
    </citation>
    <scope>NUCLEOTIDE SEQUENCE</scope>
    <source>
        <strain evidence="2">PC1</strain>
    </source>
</reference>
<dbReference type="AlphaFoldDB" id="A0A146K6G8"/>
<dbReference type="Pfam" id="PF03959">
    <property type="entry name" value="FSH1"/>
    <property type="match status" value="1"/>
</dbReference>
<dbReference type="InterPro" id="IPR029058">
    <property type="entry name" value="AB_hydrolase_fold"/>
</dbReference>
<proteinExistence type="predicted"/>
<dbReference type="EMBL" id="GDID01005171">
    <property type="protein sequence ID" value="JAP91435.1"/>
    <property type="molecule type" value="Transcribed_RNA"/>
</dbReference>
<dbReference type="InterPro" id="IPR005645">
    <property type="entry name" value="FSH-like_dom"/>
</dbReference>
<evidence type="ECO:0000313" key="2">
    <source>
        <dbReference type="EMBL" id="JAP91435.1"/>
    </source>
</evidence>